<dbReference type="PANTHER" id="PTHR11662:SF415">
    <property type="entry name" value="AT30085P-RELATED"/>
    <property type="match status" value="1"/>
</dbReference>
<proteinExistence type="predicted"/>
<feature type="transmembrane region" description="Helical" evidence="5">
    <location>
        <begin position="139"/>
        <end position="162"/>
    </location>
</feature>
<evidence type="ECO:0000256" key="2">
    <source>
        <dbReference type="ARBA" id="ARBA00022692"/>
    </source>
</evidence>
<comment type="caution">
    <text evidence="6">The sequence shown here is derived from an EMBL/GenBank/DDBJ whole genome shotgun (WGS) entry which is preliminary data.</text>
</comment>
<comment type="subcellular location">
    <subcellularLocation>
        <location evidence="1">Membrane</location>
        <topology evidence="1">Multi-pass membrane protein</topology>
    </subcellularLocation>
</comment>
<feature type="transmembrane region" description="Helical" evidence="5">
    <location>
        <begin position="412"/>
        <end position="432"/>
    </location>
</feature>
<feature type="transmembrane region" description="Helical" evidence="5">
    <location>
        <begin position="444"/>
        <end position="464"/>
    </location>
</feature>
<evidence type="ECO:0000256" key="4">
    <source>
        <dbReference type="ARBA" id="ARBA00023136"/>
    </source>
</evidence>
<dbReference type="PANTHER" id="PTHR11662">
    <property type="entry name" value="SOLUTE CARRIER FAMILY 17"/>
    <property type="match status" value="1"/>
</dbReference>
<evidence type="ECO:0000313" key="6">
    <source>
        <dbReference type="EMBL" id="KAK9704257.1"/>
    </source>
</evidence>
<dbReference type="Gene3D" id="1.20.1250.20">
    <property type="entry name" value="MFS general substrate transporter like domains"/>
    <property type="match status" value="1"/>
</dbReference>
<dbReference type="SUPFAM" id="SSF103473">
    <property type="entry name" value="MFS general substrate transporter"/>
    <property type="match status" value="1"/>
</dbReference>
<feature type="transmembrane region" description="Helical" evidence="5">
    <location>
        <begin position="34"/>
        <end position="52"/>
    </location>
</feature>
<dbReference type="Proteomes" id="UP001458880">
    <property type="component" value="Unassembled WGS sequence"/>
</dbReference>
<sequence>MNIPSDNGSGTGLNSKKFQEFRLYFVSNSIPQRIVVTLFCSVGAILISGLWTSMDRMLMEKKEILLLNQTTETTSPPADPTTNELVVAQVSHCIAYTVSLVPMGMMADKYGVKNTYLAGMTMASVVSLMLPLFSVYFSWSLLSLCIIFLGISQSVIHIAEAVMLAHWAPSSERACLGGFVFGANPFGYGFGHMLCWIVLYYKAKWFSLNLFWGFAGLVWCFLYLMCIYEDPSDNPHIASKERQLLHKQLPPKTIRILPPWKEIMMTKCIWALLLGQMGHEATMFIMILPILSYTWWYKKANISFIGFDSLTSEVACLFLLFSCTGLWLMSVSVGVVADHGVTRFRWDLRKTRRITTCLGFILSNPLLLVMVNAPEDSAVSKISYVTAALMKGAHYSSFQVNFMDITRNFPGFVLSIMLLGGNIANFMILICIRASAPNVDFKEFCAILVIATALMVACVCLMNVKRPAWDYSNEGEYQGEVQTRAREVTFTFDQDNHVEEYSMEDTMSSVSNFNAENNTNINNYATFTEE</sequence>
<dbReference type="GO" id="GO:0006820">
    <property type="term" value="P:monoatomic anion transport"/>
    <property type="evidence" value="ECO:0007669"/>
    <property type="project" value="TreeGrafter"/>
</dbReference>
<dbReference type="EMBL" id="JASPKY010000354">
    <property type="protein sequence ID" value="KAK9704257.1"/>
    <property type="molecule type" value="Genomic_DNA"/>
</dbReference>
<feature type="transmembrane region" description="Helical" evidence="5">
    <location>
        <begin position="353"/>
        <end position="371"/>
    </location>
</feature>
<evidence type="ECO:0000313" key="7">
    <source>
        <dbReference type="Proteomes" id="UP001458880"/>
    </source>
</evidence>
<keyword evidence="4 5" id="KW-0472">Membrane</keyword>
<evidence type="ECO:0000256" key="1">
    <source>
        <dbReference type="ARBA" id="ARBA00004141"/>
    </source>
</evidence>
<dbReference type="GO" id="GO:0016020">
    <property type="term" value="C:membrane"/>
    <property type="evidence" value="ECO:0007669"/>
    <property type="project" value="UniProtKB-SubCell"/>
</dbReference>
<feature type="transmembrane region" description="Helical" evidence="5">
    <location>
        <begin position="115"/>
        <end position="133"/>
    </location>
</feature>
<keyword evidence="3 5" id="KW-1133">Transmembrane helix</keyword>
<feature type="transmembrane region" description="Helical" evidence="5">
    <location>
        <begin position="269"/>
        <end position="297"/>
    </location>
</feature>
<feature type="transmembrane region" description="Helical" evidence="5">
    <location>
        <begin position="317"/>
        <end position="341"/>
    </location>
</feature>
<organism evidence="6 7">
    <name type="scientific">Popillia japonica</name>
    <name type="common">Japanese beetle</name>
    <dbReference type="NCBI Taxonomy" id="7064"/>
    <lineage>
        <taxon>Eukaryota</taxon>
        <taxon>Metazoa</taxon>
        <taxon>Ecdysozoa</taxon>
        <taxon>Arthropoda</taxon>
        <taxon>Hexapoda</taxon>
        <taxon>Insecta</taxon>
        <taxon>Pterygota</taxon>
        <taxon>Neoptera</taxon>
        <taxon>Endopterygota</taxon>
        <taxon>Coleoptera</taxon>
        <taxon>Polyphaga</taxon>
        <taxon>Scarabaeiformia</taxon>
        <taxon>Scarabaeidae</taxon>
        <taxon>Rutelinae</taxon>
        <taxon>Popillia</taxon>
    </lineage>
</organism>
<dbReference type="Pfam" id="PF07690">
    <property type="entry name" value="MFS_1"/>
    <property type="match status" value="1"/>
</dbReference>
<dbReference type="InterPro" id="IPR050382">
    <property type="entry name" value="MFS_Na/Anion_cotransporter"/>
</dbReference>
<reference evidence="6 7" key="1">
    <citation type="journal article" date="2024" name="BMC Genomics">
        <title>De novo assembly and annotation of Popillia japonica's genome with initial clues to its potential as an invasive pest.</title>
        <authorList>
            <person name="Cucini C."/>
            <person name="Boschi S."/>
            <person name="Funari R."/>
            <person name="Cardaioli E."/>
            <person name="Iannotti N."/>
            <person name="Marturano G."/>
            <person name="Paoli F."/>
            <person name="Bruttini M."/>
            <person name="Carapelli A."/>
            <person name="Frati F."/>
            <person name="Nardi F."/>
        </authorList>
    </citation>
    <scope>NUCLEOTIDE SEQUENCE [LARGE SCALE GENOMIC DNA]</scope>
    <source>
        <strain evidence="6">DMR45628</strain>
    </source>
</reference>
<feature type="transmembrane region" description="Helical" evidence="5">
    <location>
        <begin position="205"/>
        <end position="226"/>
    </location>
</feature>
<protein>
    <submittedName>
        <fullName evidence="6">Major Facilitator Superfamily</fullName>
    </submittedName>
</protein>
<dbReference type="GO" id="GO:0022857">
    <property type="term" value="F:transmembrane transporter activity"/>
    <property type="evidence" value="ECO:0007669"/>
    <property type="project" value="InterPro"/>
</dbReference>
<dbReference type="InterPro" id="IPR011701">
    <property type="entry name" value="MFS"/>
</dbReference>
<dbReference type="InterPro" id="IPR036259">
    <property type="entry name" value="MFS_trans_sf"/>
</dbReference>
<dbReference type="AlphaFoldDB" id="A0AAW1JJT4"/>
<keyword evidence="2 5" id="KW-0812">Transmembrane</keyword>
<gene>
    <name evidence="6" type="ORF">QE152_g28414</name>
</gene>
<evidence type="ECO:0000256" key="3">
    <source>
        <dbReference type="ARBA" id="ARBA00022989"/>
    </source>
</evidence>
<keyword evidence="7" id="KW-1185">Reference proteome</keyword>
<accession>A0AAW1JJT4</accession>
<feature type="transmembrane region" description="Helical" evidence="5">
    <location>
        <begin position="174"/>
        <end position="199"/>
    </location>
</feature>
<name>A0AAW1JJT4_POPJA</name>
<evidence type="ECO:0000256" key="5">
    <source>
        <dbReference type="SAM" id="Phobius"/>
    </source>
</evidence>